<dbReference type="RefSeq" id="WP_068905466.1">
    <property type="nucleotide sequence ID" value="NZ_JBHUIF010000009.1"/>
</dbReference>
<dbReference type="Pfam" id="PF00005">
    <property type="entry name" value="ABC_tran"/>
    <property type="match status" value="1"/>
</dbReference>
<dbReference type="Gene3D" id="3.40.50.300">
    <property type="entry name" value="P-loop containing nucleotide triphosphate hydrolases"/>
    <property type="match status" value="1"/>
</dbReference>
<gene>
    <name evidence="11" type="ORF">A8L45_21800</name>
</gene>
<dbReference type="AlphaFoldDB" id="A0A1C3E952"/>
<keyword evidence="3" id="KW-0547">Nucleotide-binding</keyword>
<dbReference type="InterPro" id="IPR003593">
    <property type="entry name" value="AAA+_ATPase"/>
</dbReference>
<evidence type="ECO:0000313" key="12">
    <source>
        <dbReference type="Proteomes" id="UP000094936"/>
    </source>
</evidence>
<feature type="transmembrane region" description="Helical" evidence="7">
    <location>
        <begin position="279"/>
        <end position="302"/>
    </location>
</feature>
<dbReference type="GO" id="GO:0140359">
    <property type="term" value="F:ABC-type transporter activity"/>
    <property type="evidence" value="ECO:0007669"/>
    <property type="project" value="InterPro"/>
</dbReference>
<dbReference type="PANTHER" id="PTHR24221">
    <property type="entry name" value="ATP-BINDING CASSETTE SUB-FAMILY B"/>
    <property type="match status" value="1"/>
</dbReference>
<accession>A0A1C3E952</accession>
<dbReference type="InterPro" id="IPR036640">
    <property type="entry name" value="ABC1_TM_sf"/>
</dbReference>
<evidence type="ECO:0000256" key="1">
    <source>
        <dbReference type="ARBA" id="ARBA00004651"/>
    </source>
</evidence>
<keyword evidence="6 7" id="KW-0472">Membrane</keyword>
<name>A0A1C3E952_9GAMM</name>
<protein>
    <recommendedName>
        <fullName evidence="13">ABC transporter ATP-binding protein</fullName>
    </recommendedName>
</protein>
<dbReference type="GO" id="GO:0006508">
    <property type="term" value="P:proteolysis"/>
    <property type="evidence" value="ECO:0007669"/>
    <property type="project" value="InterPro"/>
</dbReference>
<dbReference type="SUPFAM" id="SSF90123">
    <property type="entry name" value="ABC transporter transmembrane region"/>
    <property type="match status" value="1"/>
</dbReference>
<dbReference type="Gene3D" id="1.20.1560.10">
    <property type="entry name" value="ABC transporter type 1, transmembrane domain"/>
    <property type="match status" value="1"/>
</dbReference>
<dbReference type="Pfam" id="PF03412">
    <property type="entry name" value="Peptidase_C39"/>
    <property type="match status" value="1"/>
</dbReference>
<dbReference type="OrthoDB" id="9782586at2"/>
<dbReference type="GO" id="GO:0034040">
    <property type="term" value="F:ATPase-coupled lipid transmembrane transporter activity"/>
    <property type="evidence" value="ECO:0007669"/>
    <property type="project" value="TreeGrafter"/>
</dbReference>
<evidence type="ECO:0000256" key="4">
    <source>
        <dbReference type="ARBA" id="ARBA00022840"/>
    </source>
</evidence>
<keyword evidence="12" id="KW-1185">Reference proteome</keyword>
<evidence type="ECO:0000259" key="8">
    <source>
        <dbReference type="PROSITE" id="PS50893"/>
    </source>
</evidence>
<sequence>MGYGKMKVVLQSENAECGNACLVMIANQYGIDIHLPQLRKLNPTSIDAGISIRQIAETAQLIGLHTSAVKYEPAHPEELDLPCILHWGGNHFVVVEAVSQQKIGIIDPALGRRQYSREQFEDMATGFALELIPNLSKQVHPSDLIDNDKHKGVNFADIRKMMPGFKNSLSLILFVTFCTAIISLFSPLYVQKVVDEAISKGNIDLLFVLSTIFAAIFFHEMIFSYVTELAKNSLKFRLGEKLGIGIFSKLVYLPIDYFKRRRTGDCLARIKSSEVVAGFLVDGVLAIITASIIIALTISVMFYFNPMLAMLSLGIMALFGSAKFAFKSRVIEAEKLAVNEAAKADSIAIDTIKSVKTVKAFSNENSKKNQWGSQYATSIAAALKRQKLNIVLGSLSKLFLSSELILIVTVGGLQVIDGEMSLGTLFAFIMYKNIFTEQVIILIESLILKNSIEVHLERVNDIISESSEIENASEKPTKLVTQSKSGKKKVRLLADAPQPGLKISAEALTFSPLGSERKILEDINLQIRSCEKVCIVGKTGSGKTTLTNIISGLHKQSSGQLMINDIDTDTVTLINQRACFSTLSQDDYIFAGTLEENIALTSYDIDYPLLEHVCKLSLIYDDIQEMTCGYKTMLTENSGFLSAGQKQRVLIARALYKNPQCLILDEFTSNLDIKTSQKLVNNIINNVHSTLIVITHDTSIIDRFDSTYLIRNGRLRKLKQQEANHESAFTQSRVS</sequence>
<dbReference type="InterPro" id="IPR003439">
    <property type="entry name" value="ABC_transporter-like_ATP-bd"/>
</dbReference>
<comment type="caution">
    <text evidence="11">The sequence shown here is derived from an EMBL/GenBank/DDBJ whole genome shotgun (WGS) entry which is preliminary data.</text>
</comment>
<dbReference type="PROSITE" id="PS50929">
    <property type="entry name" value="ABC_TM1F"/>
    <property type="match status" value="1"/>
</dbReference>
<dbReference type="CDD" id="cd18567">
    <property type="entry name" value="ABC_6TM_CvaB_RaxB_like"/>
    <property type="match status" value="1"/>
</dbReference>
<feature type="domain" description="ABC transporter" evidence="8">
    <location>
        <begin position="503"/>
        <end position="734"/>
    </location>
</feature>
<dbReference type="PANTHER" id="PTHR24221:SF606">
    <property type="entry name" value="COLICIN V SECRETION-PROCESSING ATP-BINDING PROTEIN"/>
    <property type="match status" value="1"/>
</dbReference>
<dbReference type="GO" id="GO:0005524">
    <property type="term" value="F:ATP binding"/>
    <property type="evidence" value="ECO:0007669"/>
    <property type="project" value="UniProtKB-KW"/>
</dbReference>
<evidence type="ECO:0000256" key="7">
    <source>
        <dbReference type="SAM" id="Phobius"/>
    </source>
</evidence>
<dbReference type="EMBL" id="LYBM01000064">
    <property type="protein sequence ID" value="ODA29763.1"/>
    <property type="molecule type" value="Genomic_DNA"/>
</dbReference>
<feature type="transmembrane region" description="Helical" evidence="7">
    <location>
        <begin position="395"/>
        <end position="416"/>
    </location>
</feature>
<dbReference type="Gene3D" id="3.90.70.10">
    <property type="entry name" value="Cysteine proteinases"/>
    <property type="match status" value="1"/>
</dbReference>
<dbReference type="PROSITE" id="PS50990">
    <property type="entry name" value="PEPTIDASE_C39"/>
    <property type="match status" value="1"/>
</dbReference>
<dbReference type="InterPro" id="IPR017871">
    <property type="entry name" value="ABC_transporter-like_CS"/>
</dbReference>
<feature type="transmembrane region" description="Helical" evidence="7">
    <location>
        <begin position="205"/>
        <end position="227"/>
    </location>
</feature>
<evidence type="ECO:0000256" key="2">
    <source>
        <dbReference type="ARBA" id="ARBA00022692"/>
    </source>
</evidence>
<keyword evidence="2 7" id="KW-0812">Transmembrane</keyword>
<evidence type="ECO:0000259" key="9">
    <source>
        <dbReference type="PROSITE" id="PS50929"/>
    </source>
</evidence>
<keyword evidence="4" id="KW-0067">ATP-binding</keyword>
<feature type="transmembrane region" description="Helical" evidence="7">
    <location>
        <begin position="169"/>
        <end position="190"/>
    </location>
</feature>
<keyword evidence="5 7" id="KW-1133">Transmembrane helix</keyword>
<dbReference type="Pfam" id="PF00664">
    <property type="entry name" value="ABC_membrane"/>
    <property type="match status" value="1"/>
</dbReference>
<dbReference type="InterPro" id="IPR039421">
    <property type="entry name" value="Type_1_exporter"/>
</dbReference>
<dbReference type="Proteomes" id="UP000094936">
    <property type="component" value="Unassembled WGS sequence"/>
</dbReference>
<evidence type="ECO:0000256" key="3">
    <source>
        <dbReference type="ARBA" id="ARBA00022741"/>
    </source>
</evidence>
<evidence type="ECO:0000256" key="5">
    <source>
        <dbReference type="ARBA" id="ARBA00022989"/>
    </source>
</evidence>
<dbReference type="SUPFAM" id="SSF52540">
    <property type="entry name" value="P-loop containing nucleoside triphosphate hydrolases"/>
    <property type="match status" value="1"/>
</dbReference>
<dbReference type="GO" id="GO:0016887">
    <property type="term" value="F:ATP hydrolysis activity"/>
    <property type="evidence" value="ECO:0007669"/>
    <property type="project" value="InterPro"/>
</dbReference>
<dbReference type="SMART" id="SM00382">
    <property type="entry name" value="AAA"/>
    <property type="match status" value="1"/>
</dbReference>
<feature type="domain" description="ABC transmembrane type-1" evidence="9">
    <location>
        <begin position="171"/>
        <end position="446"/>
    </location>
</feature>
<organism evidence="11 12">
    <name type="scientific">Veronia pacifica</name>
    <dbReference type="NCBI Taxonomy" id="1080227"/>
    <lineage>
        <taxon>Bacteria</taxon>
        <taxon>Pseudomonadati</taxon>
        <taxon>Pseudomonadota</taxon>
        <taxon>Gammaproteobacteria</taxon>
        <taxon>Vibrionales</taxon>
        <taxon>Vibrionaceae</taxon>
        <taxon>Veronia</taxon>
    </lineage>
</organism>
<dbReference type="PROSITE" id="PS00211">
    <property type="entry name" value="ABC_TRANSPORTER_1"/>
    <property type="match status" value="1"/>
</dbReference>
<dbReference type="InterPro" id="IPR027417">
    <property type="entry name" value="P-loop_NTPase"/>
</dbReference>
<evidence type="ECO:0000256" key="6">
    <source>
        <dbReference type="ARBA" id="ARBA00023136"/>
    </source>
</evidence>
<dbReference type="GO" id="GO:0008233">
    <property type="term" value="F:peptidase activity"/>
    <property type="evidence" value="ECO:0007669"/>
    <property type="project" value="InterPro"/>
</dbReference>
<reference evidence="11 12" key="1">
    <citation type="submission" date="2016-05" db="EMBL/GenBank/DDBJ databases">
        <title>Genomic Taxonomy of the Vibrionaceae.</title>
        <authorList>
            <person name="Gomez-Gil B."/>
            <person name="Enciso-Ibarra J."/>
        </authorList>
    </citation>
    <scope>NUCLEOTIDE SEQUENCE [LARGE SCALE GENOMIC DNA]</scope>
    <source>
        <strain evidence="11 12">CAIM 1920</strain>
    </source>
</reference>
<dbReference type="PROSITE" id="PS50893">
    <property type="entry name" value="ABC_TRANSPORTER_2"/>
    <property type="match status" value="1"/>
</dbReference>
<dbReference type="InterPro" id="IPR011527">
    <property type="entry name" value="ABC1_TM_dom"/>
</dbReference>
<evidence type="ECO:0000313" key="11">
    <source>
        <dbReference type="EMBL" id="ODA29763.1"/>
    </source>
</evidence>
<dbReference type="STRING" id="1080227.A8L45_21800"/>
<dbReference type="GO" id="GO:0005886">
    <property type="term" value="C:plasma membrane"/>
    <property type="evidence" value="ECO:0007669"/>
    <property type="project" value="UniProtKB-SubCell"/>
</dbReference>
<proteinExistence type="predicted"/>
<evidence type="ECO:0000259" key="10">
    <source>
        <dbReference type="PROSITE" id="PS50990"/>
    </source>
</evidence>
<feature type="transmembrane region" description="Helical" evidence="7">
    <location>
        <begin position="308"/>
        <end position="326"/>
    </location>
</feature>
<feature type="domain" description="Peptidase C39" evidence="10">
    <location>
        <begin position="11"/>
        <end position="131"/>
    </location>
</feature>
<evidence type="ECO:0008006" key="13">
    <source>
        <dbReference type="Google" id="ProtNLM"/>
    </source>
</evidence>
<dbReference type="InterPro" id="IPR005074">
    <property type="entry name" value="Peptidase_C39"/>
</dbReference>
<comment type="subcellular location">
    <subcellularLocation>
        <location evidence="1">Cell membrane</location>
        <topology evidence="1">Multi-pass membrane protein</topology>
    </subcellularLocation>
</comment>